<evidence type="ECO:0000256" key="7">
    <source>
        <dbReference type="ARBA" id="ARBA00023288"/>
    </source>
</evidence>
<dbReference type="InterPro" id="IPR057336">
    <property type="entry name" value="GerAC_N"/>
</dbReference>
<dbReference type="Gene3D" id="3.30.300.210">
    <property type="entry name" value="Nutrient germinant receptor protein C, domain 3"/>
    <property type="match status" value="1"/>
</dbReference>
<dbReference type="InterPro" id="IPR038501">
    <property type="entry name" value="Spore_GerAC_C_sf"/>
</dbReference>
<dbReference type="PROSITE" id="PS51257">
    <property type="entry name" value="PROKAR_LIPOPROTEIN"/>
    <property type="match status" value="1"/>
</dbReference>
<keyword evidence="4" id="KW-0732">Signal</keyword>
<evidence type="ECO:0000313" key="10">
    <source>
        <dbReference type="EMBL" id="MCM3712946.1"/>
    </source>
</evidence>
<feature type="domain" description="Spore germination GerAC-like C-terminal" evidence="8">
    <location>
        <begin position="196"/>
        <end position="355"/>
    </location>
</feature>
<keyword evidence="11" id="KW-1185">Reference proteome</keyword>
<dbReference type="RefSeq" id="WP_251221785.1">
    <property type="nucleotide sequence ID" value="NZ_JAMBOL010000001.1"/>
</dbReference>
<accession>A0A9X2DLH8</accession>
<evidence type="ECO:0000313" key="11">
    <source>
        <dbReference type="Proteomes" id="UP001139179"/>
    </source>
</evidence>
<evidence type="ECO:0000256" key="6">
    <source>
        <dbReference type="ARBA" id="ARBA00023139"/>
    </source>
</evidence>
<dbReference type="GO" id="GO:0009847">
    <property type="term" value="P:spore germination"/>
    <property type="evidence" value="ECO:0007669"/>
    <property type="project" value="InterPro"/>
</dbReference>
<dbReference type="Pfam" id="PF25198">
    <property type="entry name" value="Spore_GerAC_N"/>
    <property type="match status" value="1"/>
</dbReference>
<feature type="domain" description="Spore germination protein N-terminal" evidence="9">
    <location>
        <begin position="23"/>
        <end position="187"/>
    </location>
</feature>
<dbReference type="AlphaFoldDB" id="A0A9X2DLH8"/>
<dbReference type="Proteomes" id="UP001139179">
    <property type="component" value="Unassembled WGS sequence"/>
</dbReference>
<dbReference type="InterPro" id="IPR008844">
    <property type="entry name" value="Spore_GerAC-like"/>
</dbReference>
<keyword evidence="6" id="KW-0564">Palmitate</keyword>
<evidence type="ECO:0000256" key="3">
    <source>
        <dbReference type="ARBA" id="ARBA00022544"/>
    </source>
</evidence>
<dbReference type="InterPro" id="IPR046953">
    <property type="entry name" value="Spore_GerAC-like_C"/>
</dbReference>
<dbReference type="GO" id="GO:0016020">
    <property type="term" value="C:membrane"/>
    <property type="evidence" value="ECO:0007669"/>
    <property type="project" value="UniProtKB-SubCell"/>
</dbReference>
<evidence type="ECO:0000259" key="9">
    <source>
        <dbReference type="Pfam" id="PF25198"/>
    </source>
</evidence>
<dbReference type="Pfam" id="PF05504">
    <property type="entry name" value="Spore_GerAC"/>
    <property type="match status" value="1"/>
</dbReference>
<keyword evidence="5" id="KW-0472">Membrane</keyword>
<reference evidence="10" key="1">
    <citation type="submission" date="2022-05" db="EMBL/GenBank/DDBJ databases">
        <title>Comparative Genomics of Spacecraft Associated Microbes.</title>
        <authorList>
            <person name="Tran M.T."/>
            <person name="Wright A."/>
            <person name="Seuylemezian A."/>
            <person name="Eisen J."/>
            <person name="Coil D."/>
        </authorList>
    </citation>
    <scope>NUCLEOTIDE SEQUENCE</scope>
    <source>
        <strain evidence="10">214.1.1</strain>
    </source>
</reference>
<proteinExistence type="inferred from homology"/>
<keyword evidence="7" id="KW-0449">Lipoprotein</keyword>
<dbReference type="EMBL" id="JAMBOL010000001">
    <property type="protein sequence ID" value="MCM3712946.1"/>
    <property type="molecule type" value="Genomic_DNA"/>
</dbReference>
<evidence type="ECO:0000256" key="4">
    <source>
        <dbReference type="ARBA" id="ARBA00022729"/>
    </source>
</evidence>
<evidence type="ECO:0000256" key="5">
    <source>
        <dbReference type="ARBA" id="ARBA00023136"/>
    </source>
</evidence>
<sequence>MKLRLILLFCPPLLLTGCVETLILDELQFIHSVGYDYIDEDRVEGTASVPIYKMEEQVGSETISAVASTSRDIRLELNARSSKPLHSGKISSILFSEEMAQKMGIMQILDSFSRDSAVGMRNFICITRDSPKKMLELSSPLEIDIAVYIKELIEQNIERQNIPQSNFHLFLKRYYEDGQDPFLPYLSLKGNTIQIEGVSLFQGDRYVGKLNLKEAFMMKILLEPFANGTYEVSLPEEGEYAVLRNIHSKAHYHIERNTNTPAIKIVINFTGKLNEYSGEKLNEQKLTEIVETLKQQLENDIVATIGLFQEKNIDPLGIGSRVKARNYGFKLDEWKAYYPNAKVDVTVNVKIKETGIRQ</sequence>
<dbReference type="NCBIfam" id="TIGR02887">
    <property type="entry name" value="spore_ger_x_C"/>
    <property type="match status" value="1"/>
</dbReference>
<keyword evidence="3" id="KW-0309">Germination</keyword>
<gene>
    <name evidence="10" type="ORF">M3202_02550</name>
</gene>
<organism evidence="10 11">
    <name type="scientific">Halalkalibacter oceani</name>
    <dbReference type="NCBI Taxonomy" id="1653776"/>
    <lineage>
        <taxon>Bacteria</taxon>
        <taxon>Bacillati</taxon>
        <taxon>Bacillota</taxon>
        <taxon>Bacilli</taxon>
        <taxon>Bacillales</taxon>
        <taxon>Bacillaceae</taxon>
        <taxon>Halalkalibacter</taxon>
    </lineage>
</organism>
<dbReference type="PANTHER" id="PTHR35789">
    <property type="entry name" value="SPORE GERMINATION PROTEIN B3"/>
    <property type="match status" value="1"/>
</dbReference>
<evidence type="ECO:0000259" key="8">
    <source>
        <dbReference type="Pfam" id="PF05504"/>
    </source>
</evidence>
<name>A0A9X2DLH8_9BACI</name>
<evidence type="ECO:0000256" key="1">
    <source>
        <dbReference type="ARBA" id="ARBA00004635"/>
    </source>
</evidence>
<dbReference type="PANTHER" id="PTHR35789:SF1">
    <property type="entry name" value="SPORE GERMINATION PROTEIN B3"/>
    <property type="match status" value="1"/>
</dbReference>
<protein>
    <submittedName>
        <fullName evidence="10">Ger(X)C family spore germination protein</fullName>
    </submittedName>
</protein>
<comment type="subcellular location">
    <subcellularLocation>
        <location evidence="1">Membrane</location>
        <topology evidence="1">Lipid-anchor</topology>
    </subcellularLocation>
</comment>
<evidence type="ECO:0000256" key="2">
    <source>
        <dbReference type="ARBA" id="ARBA00007886"/>
    </source>
</evidence>
<comment type="caution">
    <text evidence="10">The sequence shown here is derived from an EMBL/GenBank/DDBJ whole genome shotgun (WGS) entry which is preliminary data.</text>
</comment>
<comment type="similarity">
    <text evidence="2">Belongs to the GerABKC lipoprotein family.</text>
</comment>